<evidence type="ECO:0000256" key="5">
    <source>
        <dbReference type="ARBA" id="ARBA00022725"/>
    </source>
</evidence>
<sequence>MLNIDEFFRESNYNNLRIMLSICGVWPFQALSKRRVMYVGFTYLIVAMIIFELVCLFRVWPDFFEVFDCLSMLFYAITSTFKLIYTVYKLPQIKSLLVKIQEHWYSPKVDQETKILTSYLQFVRSFSYIYTVGHSVIFALTPMVTKFFFEKSAGTNTSNQTQDAQPTYQINYMLDLQMRYIPLLIQCSVCEVYFTVLLTAFNVLYLACVQHCCGLFAALTYRLETAIELGDNDDNVVTSFTQNKCYSNIVYSVRRHVEAMQFASEIESLYRLPFFIHLISNGSLISIVGFLITTNKENITRLFPYISYLNALLFNTFFENWQGQKIIDCNEKVHESAYKLEWYKTPIVTQKLLIMIMMRSKRPITITAEKFIVLSFVTFSAVMRTAFSYLTILQSMQ</sequence>
<evidence type="ECO:0000256" key="10">
    <source>
        <dbReference type="RuleBase" id="RU351113"/>
    </source>
</evidence>
<reference evidence="11 12" key="1">
    <citation type="submission" date="2019-08" db="EMBL/GenBank/DDBJ databases">
        <title>High quality draft denovo assembly of Nylanderia fulva.</title>
        <authorList>
            <person name="Vargo E.L."/>
            <person name="Tarone A.M."/>
            <person name="Konganti K.R."/>
        </authorList>
    </citation>
    <scope>NUCLEOTIDE SEQUENCE [LARGE SCALE GENOMIC DNA]</scope>
    <source>
        <strain evidence="11">TAMU-Nful-2015</strain>
        <tissue evidence="11">Whole body</tissue>
    </source>
</reference>
<keyword evidence="3 10" id="KW-0716">Sensory transduction</keyword>
<dbReference type="EMBL" id="SGBU01000033">
    <property type="protein sequence ID" value="KAF3054402.1"/>
    <property type="molecule type" value="Genomic_DNA"/>
</dbReference>
<dbReference type="GO" id="GO:0005886">
    <property type="term" value="C:plasma membrane"/>
    <property type="evidence" value="ECO:0007669"/>
    <property type="project" value="UniProtKB-SubCell"/>
</dbReference>
<evidence type="ECO:0000313" key="11">
    <source>
        <dbReference type="EMBL" id="KAF3054402.1"/>
    </source>
</evidence>
<organism evidence="11 12">
    <name type="scientific">Nylanderia fulva</name>
    <dbReference type="NCBI Taxonomy" id="613905"/>
    <lineage>
        <taxon>Eukaryota</taxon>
        <taxon>Metazoa</taxon>
        <taxon>Ecdysozoa</taxon>
        <taxon>Arthropoda</taxon>
        <taxon>Hexapoda</taxon>
        <taxon>Insecta</taxon>
        <taxon>Pterygota</taxon>
        <taxon>Neoptera</taxon>
        <taxon>Endopterygota</taxon>
        <taxon>Hymenoptera</taxon>
        <taxon>Apocrita</taxon>
        <taxon>Aculeata</taxon>
        <taxon>Formicoidea</taxon>
        <taxon>Formicidae</taxon>
        <taxon>Formicinae</taxon>
        <taxon>Nylanderia</taxon>
    </lineage>
</organism>
<evidence type="ECO:0000256" key="3">
    <source>
        <dbReference type="ARBA" id="ARBA00022606"/>
    </source>
</evidence>
<keyword evidence="12" id="KW-1185">Reference proteome</keyword>
<evidence type="ECO:0000256" key="8">
    <source>
        <dbReference type="ARBA" id="ARBA00023170"/>
    </source>
</evidence>
<protein>
    <recommendedName>
        <fullName evidence="10">Odorant receptor</fullName>
    </recommendedName>
</protein>
<comment type="caution">
    <text evidence="10">Lacks conserved residue(s) required for the propagation of feature annotation.</text>
</comment>
<keyword evidence="2" id="KW-1003">Cell membrane</keyword>
<keyword evidence="7 10" id="KW-0472">Membrane</keyword>
<dbReference type="PANTHER" id="PTHR21137">
    <property type="entry name" value="ODORANT RECEPTOR"/>
    <property type="match status" value="1"/>
</dbReference>
<feature type="transmembrane region" description="Helical" evidence="10">
    <location>
        <begin position="274"/>
        <end position="293"/>
    </location>
</feature>
<dbReference type="GO" id="GO:0004984">
    <property type="term" value="F:olfactory receptor activity"/>
    <property type="evidence" value="ECO:0007669"/>
    <property type="project" value="InterPro"/>
</dbReference>
<keyword evidence="9 10" id="KW-0807">Transducer</keyword>
<evidence type="ECO:0000256" key="6">
    <source>
        <dbReference type="ARBA" id="ARBA00022989"/>
    </source>
</evidence>
<keyword evidence="8 10" id="KW-0675">Receptor</keyword>
<gene>
    <name evidence="11" type="primary">Or-093</name>
    <name evidence="11" type="synonym">Nful_v1.0-Or-093</name>
    <name evidence="11" type="ORF">NFUL_NFUL000266</name>
</gene>
<dbReference type="GO" id="GO:0007165">
    <property type="term" value="P:signal transduction"/>
    <property type="evidence" value="ECO:0007669"/>
    <property type="project" value="UniProtKB-KW"/>
</dbReference>
<comment type="caution">
    <text evidence="11">The sequence shown here is derived from an EMBL/GenBank/DDBJ whole genome shotgun (WGS) entry which is preliminary data.</text>
</comment>
<evidence type="ECO:0000256" key="7">
    <source>
        <dbReference type="ARBA" id="ARBA00023136"/>
    </source>
</evidence>
<dbReference type="AlphaFoldDB" id="A0A6G1LPB4"/>
<dbReference type="GO" id="GO:0005549">
    <property type="term" value="F:odorant binding"/>
    <property type="evidence" value="ECO:0007669"/>
    <property type="project" value="InterPro"/>
</dbReference>
<feature type="transmembrane region" description="Helical" evidence="10">
    <location>
        <begin position="180"/>
        <end position="201"/>
    </location>
</feature>
<proteinExistence type="inferred from homology"/>
<feature type="transmembrane region" description="Helical" evidence="10">
    <location>
        <begin position="36"/>
        <end position="60"/>
    </location>
</feature>
<evidence type="ECO:0000256" key="1">
    <source>
        <dbReference type="ARBA" id="ARBA00004651"/>
    </source>
</evidence>
<keyword evidence="5 10" id="KW-0552">Olfaction</keyword>
<evidence type="ECO:0000256" key="2">
    <source>
        <dbReference type="ARBA" id="ARBA00022475"/>
    </source>
</evidence>
<dbReference type="PANTHER" id="PTHR21137:SF35">
    <property type="entry name" value="ODORANT RECEPTOR 19A-RELATED"/>
    <property type="match status" value="1"/>
</dbReference>
<evidence type="ECO:0000256" key="4">
    <source>
        <dbReference type="ARBA" id="ARBA00022692"/>
    </source>
</evidence>
<name>A0A6G1LPB4_9HYME</name>
<comment type="similarity">
    <text evidence="10">Belongs to the insect chemoreceptor superfamily. Heteromeric odorant receptor channel (TC 1.A.69) family.</text>
</comment>
<keyword evidence="4 10" id="KW-0812">Transmembrane</keyword>
<comment type="subcellular location">
    <subcellularLocation>
        <location evidence="1 10">Cell membrane</location>
        <topology evidence="1 10">Multi-pass membrane protein</topology>
    </subcellularLocation>
</comment>
<keyword evidence="6 10" id="KW-1133">Transmembrane helix</keyword>
<evidence type="ECO:0000256" key="9">
    <source>
        <dbReference type="ARBA" id="ARBA00023224"/>
    </source>
</evidence>
<evidence type="ECO:0000313" key="12">
    <source>
        <dbReference type="Proteomes" id="UP000479987"/>
    </source>
</evidence>
<feature type="transmembrane region" description="Helical" evidence="10">
    <location>
        <begin position="371"/>
        <end position="392"/>
    </location>
</feature>
<feature type="transmembrane region" description="Helical" evidence="10">
    <location>
        <begin position="72"/>
        <end position="90"/>
    </location>
</feature>
<dbReference type="Proteomes" id="UP000479987">
    <property type="component" value="Unassembled WGS sequence"/>
</dbReference>
<accession>A0A6G1LPB4</accession>
<dbReference type="Pfam" id="PF02949">
    <property type="entry name" value="7tm_6"/>
    <property type="match status" value="1"/>
</dbReference>
<dbReference type="InterPro" id="IPR004117">
    <property type="entry name" value="7tm6_olfct_rcpt"/>
</dbReference>